<dbReference type="SUPFAM" id="SSF55811">
    <property type="entry name" value="Nudix"/>
    <property type="match status" value="1"/>
</dbReference>
<dbReference type="PROSITE" id="PS51462">
    <property type="entry name" value="NUDIX"/>
    <property type="match status" value="1"/>
</dbReference>
<evidence type="ECO:0000313" key="2">
    <source>
        <dbReference type="EMBL" id="KIK02465.1"/>
    </source>
</evidence>
<proteinExistence type="predicted"/>
<organism evidence="2 3">
    <name type="scientific">Laccaria amethystina LaAM-08-1</name>
    <dbReference type="NCBI Taxonomy" id="1095629"/>
    <lineage>
        <taxon>Eukaryota</taxon>
        <taxon>Fungi</taxon>
        <taxon>Dikarya</taxon>
        <taxon>Basidiomycota</taxon>
        <taxon>Agaricomycotina</taxon>
        <taxon>Agaricomycetes</taxon>
        <taxon>Agaricomycetidae</taxon>
        <taxon>Agaricales</taxon>
        <taxon>Agaricineae</taxon>
        <taxon>Hydnangiaceae</taxon>
        <taxon>Laccaria</taxon>
    </lineage>
</organism>
<dbReference type="Proteomes" id="UP000054477">
    <property type="component" value="Unassembled WGS sequence"/>
</dbReference>
<dbReference type="InterPro" id="IPR015797">
    <property type="entry name" value="NUDIX_hydrolase-like_dom_sf"/>
</dbReference>
<accession>A0A0C9WTS2</accession>
<dbReference type="STRING" id="1095629.A0A0C9WTS2"/>
<dbReference type="EMBL" id="KN838592">
    <property type="protein sequence ID" value="KIK02465.1"/>
    <property type="molecule type" value="Genomic_DNA"/>
</dbReference>
<feature type="domain" description="Nudix hydrolase" evidence="1">
    <location>
        <begin position="214"/>
        <end position="365"/>
    </location>
</feature>
<evidence type="ECO:0000259" key="1">
    <source>
        <dbReference type="PROSITE" id="PS51462"/>
    </source>
</evidence>
<dbReference type="OrthoDB" id="10261522at2759"/>
<name>A0A0C9WTS2_9AGAR</name>
<dbReference type="Gene3D" id="3.90.79.10">
    <property type="entry name" value="Nucleoside Triphosphate Pyrophosphohydrolase"/>
    <property type="match status" value="1"/>
</dbReference>
<evidence type="ECO:0000313" key="3">
    <source>
        <dbReference type="Proteomes" id="UP000054477"/>
    </source>
</evidence>
<dbReference type="AlphaFoldDB" id="A0A0C9WTS2"/>
<sequence>MVYPTFNLTHNSRLCQRLYSTRISPLRLVSDNALLAQIRSANNVQLPLGPFDPKIPCHATSTDPTSPHTEHDEEALVPFFLHRPMPRTQAPIGFLRPAVARALLEDHHSQLGFRGRSSWSFYPKENQAPDSVSENGNGKMWALSFSPHVWNQSLRTDAIKRVVEGWKRLGMFPDIFEGCSGEECPVYLPSGVDRTADSGESMALTVQRAALPLFSFPNFGTLLVGFCEKGGSPSDLQLWIARRSHSKRIFPGFLDVVAGGNIGLGQPPVESAIREASEGASLPESYLAKHVRSSGSIVFSHRSSAGWLLPGLYHTFQLPLPIDLMTSLKIIGDGGQVGSFELLDAQECLDKLVAGEFAPSSALAILNFLVRERLYTRDVDVGYDAALEAMQRDLVVPIF</sequence>
<keyword evidence="3" id="KW-1185">Reference proteome</keyword>
<dbReference type="HOGENOM" id="CLU_048013_0_1_1"/>
<reference evidence="3" key="2">
    <citation type="submission" date="2015-01" db="EMBL/GenBank/DDBJ databases">
        <title>Evolutionary Origins and Diversification of the Mycorrhizal Mutualists.</title>
        <authorList>
            <consortium name="DOE Joint Genome Institute"/>
            <consortium name="Mycorrhizal Genomics Consortium"/>
            <person name="Kohler A."/>
            <person name="Kuo A."/>
            <person name="Nagy L.G."/>
            <person name="Floudas D."/>
            <person name="Copeland A."/>
            <person name="Barry K.W."/>
            <person name="Cichocki N."/>
            <person name="Veneault-Fourrey C."/>
            <person name="LaButti K."/>
            <person name="Lindquist E.A."/>
            <person name="Lipzen A."/>
            <person name="Lundell T."/>
            <person name="Morin E."/>
            <person name="Murat C."/>
            <person name="Riley R."/>
            <person name="Ohm R."/>
            <person name="Sun H."/>
            <person name="Tunlid A."/>
            <person name="Henrissat B."/>
            <person name="Grigoriev I.V."/>
            <person name="Hibbett D.S."/>
            <person name="Martin F."/>
        </authorList>
    </citation>
    <scope>NUCLEOTIDE SEQUENCE [LARGE SCALE GENOMIC DNA]</scope>
    <source>
        <strain evidence="3">LaAM-08-1</strain>
    </source>
</reference>
<protein>
    <recommendedName>
        <fullName evidence="1">Nudix hydrolase domain-containing protein</fullName>
    </recommendedName>
</protein>
<dbReference type="InterPro" id="IPR000086">
    <property type="entry name" value="NUDIX_hydrolase_dom"/>
</dbReference>
<reference evidence="2 3" key="1">
    <citation type="submission" date="2014-04" db="EMBL/GenBank/DDBJ databases">
        <authorList>
            <consortium name="DOE Joint Genome Institute"/>
            <person name="Kuo A."/>
            <person name="Kohler A."/>
            <person name="Nagy L.G."/>
            <person name="Floudas D."/>
            <person name="Copeland A."/>
            <person name="Barry K.W."/>
            <person name="Cichocki N."/>
            <person name="Veneault-Fourrey C."/>
            <person name="LaButti K."/>
            <person name="Lindquist E.A."/>
            <person name="Lipzen A."/>
            <person name="Lundell T."/>
            <person name="Morin E."/>
            <person name="Murat C."/>
            <person name="Sun H."/>
            <person name="Tunlid A."/>
            <person name="Henrissat B."/>
            <person name="Grigoriev I.V."/>
            <person name="Hibbett D.S."/>
            <person name="Martin F."/>
            <person name="Nordberg H.P."/>
            <person name="Cantor M.N."/>
            <person name="Hua S.X."/>
        </authorList>
    </citation>
    <scope>NUCLEOTIDE SEQUENCE [LARGE SCALE GENOMIC DNA]</scope>
    <source>
        <strain evidence="2 3">LaAM-08-1</strain>
    </source>
</reference>
<dbReference type="CDD" id="cd03676">
    <property type="entry name" value="NUDIX_Tnr3_like"/>
    <property type="match status" value="1"/>
</dbReference>
<gene>
    <name evidence="2" type="ORF">K443DRAFT_677539</name>
</gene>